<dbReference type="Proteomes" id="UP000037460">
    <property type="component" value="Unassembled WGS sequence"/>
</dbReference>
<feature type="domain" description="EF-hand" evidence="2">
    <location>
        <begin position="27"/>
        <end position="62"/>
    </location>
</feature>
<dbReference type="Pfam" id="PF13202">
    <property type="entry name" value="EF-hand_5"/>
    <property type="match status" value="1"/>
</dbReference>
<dbReference type="SMART" id="SM00054">
    <property type="entry name" value="EFh"/>
    <property type="match status" value="2"/>
</dbReference>
<evidence type="ECO:0000259" key="2">
    <source>
        <dbReference type="PROSITE" id="PS50222"/>
    </source>
</evidence>
<name>A0A0M0LSC6_9EUKA</name>
<dbReference type="InterPro" id="IPR002048">
    <property type="entry name" value="EF_hand_dom"/>
</dbReference>
<comment type="caution">
    <text evidence="3">The sequence shown here is derived from an EMBL/GenBank/DDBJ whole genome shotgun (WGS) entry which is preliminary data.</text>
</comment>
<dbReference type="Gene3D" id="1.10.238.10">
    <property type="entry name" value="EF-hand"/>
    <property type="match status" value="1"/>
</dbReference>
<dbReference type="Pfam" id="PF00036">
    <property type="entry name" value="EF-hand_1"/>
    <property type="match status" value="1"/>
</dbReference>
<keyword evidence="4" id="KW-1185">Reference proteome</keyword>
<evidence type="ECO:0000313" key="4">
    <source>
        <dbReference type="Proteomes" id="UP000037460"/>
    </source>
</evidence>
<protein>
    <recommendedName>
        <fullName evidence="2">EF-hand domain-containing protein</fullName>
    </recommendedName>
</protein>
<sequence length="166" mass="18135">MTDTAMANVSLEGVPTVEVIKPANTGMPPGRVRFAFKKLDADNSGGVDLDELKTGLAKEFGVDELAPHVIAAMEEKYNLHAEEKDGKKVLTAKVFGRYFCEVMFRHFDKDNSGTLELAEVQEALKFLVKPDADGNKVAPIIAFPPELTTESGEVHLPISWVFASMP</sequence>
<organism evidence="3 4">
    <name type="scientific">Chrysochromulina tobinii</name>
    <dbReference type="NCBI Taxonomy" id="1460289"/>
    <lineage>
        <taxon>Eukaryota</taxon>
        <taxon>Haptista</taxon>
        <taxon>Haptophyta</taxon>
        <taxon>Prymnesiophyceae</taxon>
        <taxon>Prymnesiales</taxon>
        <taxon>Chrysochromulinaceae</taxon>
        <taxon>Chrysochromulina</taxon>
    </lineage>
</organism>
<keyword evidence="1" id="KW-0106">Calcium</keyword>
<dbReference type="InterPro" id="IPR011992">
    <property type="entry name" value="EF-hand-dom_pair"/>
</dbReference>
<gene>
    <name evidence="3" type="ORF">Ctob_012504</name>
</gene>
<dbReference type="AlphaFoldDB" id="A0A0M0LSC6"/>
<evidence type="ECO:0000256" key="1">
    <source>
        <dbReference type="ARBA" id="ARBA00022837"/>
    </source>
</evidence>
<proteinExistence type="predicted"/>
<dbReference type="EMBL" id="JWZX01000011">
    <property type="protein sequence ID" value="KOO53891.1"/>
    <property type="molecule type" value="Genomic_DNA"/>
</dbReference>
<accession>A0A0M0LSC6</accession>
<dbReference type="PROSITE" id="PS00018">
    <property type="entry name" value="EF_HAND_1"/>
    <property type="match status" value="1"/>
</dbReference>
<dbReference type="OrthoDB" id="186625at2759"/>
<evidence type="ECO:0000313" key="3">
    <source>
        <dbReference type="EMBL" id="KOO53891.1"/>
    </source>
</evidence>
<dbReference type="InterPro" id="IPR018247">
    <property type="entry name" value="EF_Hand_1_Ca_BS"/>
</dbReference>
<feature type="domain" description="EF-hand" evidence="2">
    <location>
        <begin position="100"/>
        <end position="130"/>
    </location>
</feature>
<reference evidence="4" key="1">
    <citation type="journal article" date="2015" name="PLoS Genet.">
        <title>Genome Sequence and Transcriptome Analyses of Chrysochromulina tobin: Metabolic Tools for Enhanced Algal Fitness in the Prominent Order Prymnesiales (Haptophyceae).</title>
        <authorList>
            <person name="Hovde B.T."/>
            <person name="Deodato C.R."/>
            <person name="Hunsperger H.M."/>
            <person name="Ryken S.A."/>
            <person name="Yost W."/>
            <person name="Jha R.K."/>
            <person name="Patterson J."/>
            <person name="Monnat R.J. Jr."/>
            <person name="Barlow S.B."/>
            <person name="Starkenburg S.R."/>
            <person name="Cattolico R.A."/>
        </authorList>
    </citation>
    <scope>NUCLEOTIDE SEQUENCE</scope>
    <source>
        <strain evidence="4">CCMP291</strain>
    </source>
</reference>
<dbReference type="PROSITE" id="PS50222">
    <property type="entry name" value="EF_HAND_2"/>
    <property type="match status" value="2"/>
</dbReference>
<dbReference type="SUPFAM" id="SSF47473">
    <property type="entry name" value="EF-hand"/>
    <property type="match status" value="1"/>
</dbReference>
<dbReference type="GO" id="GO:0005509">
    <property type="term" value="F:calcium ion binding"/>
    <property type="evidence" value="ECO:0007669"/>
    <property type="project" value="InterPro"/>
</dbReference>